<sequence>MVVIMKYPIIIICAVLFTGIALLMPASASDWTQFQKNQANTGWTADSGPISDPTAAWNKQTTGTGMGGIDVAPIIAGDQVFVVDYQAIVWAYDKTTGEENWHTSCSQPGTYELSTPAYHNGILYVATSAGDFNQGYCKVTALNANNGVIRESKTLRTENGFQLNTPVTYSDGKIYVGEWSGTTTSTNGIGTYYCLNANDVTQILWEYQSDRTTGYYWAGAAIVGDYILFGDDTAIVTCLNKNDGTLVDYIDISQQCGCSDPVERIRSSILWNAGTGHIYFTANNRDNAHGGYGTGHLYAVSFDSATGDLGGDNALGGGSCKWSYDLWNSKSTPVYYDGRIYVGGGYKMYTSEQDGKMCCIDETDGNLIWEWTSPNGRVKASPALSVVDGRKFIYFTTNVHDGSAYCLEDKGDTYETRWVWNPPEPDNQYFLHGMAISDGFVYCGTDYGRFYALQSDWREEWFGENSDGGTDITTTELQDAIHHWLDDLPVRGHILSVSDLQEIIAKWLT</sequence>
<accession>A0AC61SCJ4</accession>
<evidence type="ECO:0000313" key="1">
    <source>
        <dbReference type="EMBL" id="TKY92225.1"/>
    </source>
</evidence>
<gene>
    <name evidence="1" type="ORF">C5S46_01760</name>
</gene>
<organism evidence="1 2">
    <name type="scientific">Candidatus Methanomarinus sp</name>
    <dbReference type="NCBI Taxonomy" id="3386244"/>
    <lineage>
        <taxon>Archaea</taxon>
        <taxon>Methanobacteriati</taxon>
        <taxon>Methanobacteriota</taxon>
        <taxon>Stenosarchaea group</taxon>
        <taxon>Methanomicrobia</taxon>
        <taxon>Methanosarcinales</taxon>
        <taxon>ANME-2 cluster</taxon>
        <taxon>Candidatus Methanocomedenaceae</taxon>
        <taxon>Candidatus Methanomarinus</taxon>
    </lineage>
</organism>
<comment type="caution">
    <text evidence="1">The sequence shown here is derived from an EMBL/GenBank/DDBJ whole genome shotgun (WGS) entry which is preliminary data.</text>
</comment>
<proteinExistence type="predicted"/>
<reference evidence="1" key="1">
    <citation type="submission" date="2018-09" db="EMBL/GenBank/DDBJ databases">
        <title>A genomic encyclopedia of anaerobic methanotrophic archaea.</title>
        <authorList>
            <person name="Skennerton C.T."/>
            <person name="Chadwick G.L."/>
            <person name="Laso-Perez R."/>
            <person name="Leu A.O."/>
            <person name="Speth D.R."/>
            <person name="Yu H."/>
            <person name="Morgan-Lang C."/>
            <person name="Hatzenpichler R."/>
            <person name="Goudeau D."/>
            <person name="Malmstrom R."/>
            <person name="Woyke T."/>
            <person name="Hallam S."/>
            <person name="Tyson G.W."/>
            <person name="Wegener G."/>
            <person name="Boetius A."/>
            <person name="Orphan V.J."/>
        </authorList>
    </citation>
    <scope>NUCLEOTIDE SEQUENCE</scope>
    <source>
        <strain evidence="1">CONS3730D10UFb2</strain>
    </source>
</reference>
<dbReference type="Proteomes" id="UP000315423">
    <property type="component" value="Unassembled WGS sequence"/>
</dbReference>
<name>A0AC61SCJ4_9EURY</name>
<dbReference type="EMBL" id="QYBA01000057">
    <property type="protein sequence ID" value="TKY92225.1"/>
    <property type="molecule type" value="Genomic_DNA"/>
</dbReference>
<evidence type="ECO:0000313" key="2">
    <source>
        <dbReference type="Proteomes" id="UP000315423"/>
    </source>
</evidence>
<protein>
    <submittedName>
        <fullName evidence="1">Uncharacterized protein</fullName>
    </submittedName>
</protein>